<dbReference type="Pfam" id="PF02581">
    <property type="entry name" value="TMP-TENI"/>
    <property type="match status" value="1"/>
</dbReference>
<dbReference type="AlphaFoldDB" id="A0A165J5F6"/>
<proteinExistence type="predicted"/>
<keyword evidence="2" id="KW-0784">Thiamine biosynthesis</keyword>
<dbReference type="InterPro" id="IPR036206">
    <property type="entry name" value="ThiamineP_synth_sf"/>
</dbReference>
<dbReference type="EMBL" id="LQQY01000034">
    <property type="protein sequence ID" value="KZE45359.1"/>
    <property type="molecule type" value="Genomic_DNA"/>
</dbReference>
<evidence type="ECO:0000313" key="5">
    <source>
        <dbReference type="Proteomes" id="UP000076510"/>
    </source>
</evidence>
<comment type="caution">
    <text evidence="4">The sequence shown here is derived from an EMBL/GenBank/DDBJ whole genome shotgun (WGS) entry which is preliminary data.</text>
</comment>
<dbReference type="Proteomes" id="UP000076510">
    <property type="component" value="Unassembled WGS sequence"/>
</dbReference>
<evidence type="ECO:0000256" key="2">
    <source>
        <dbReference type="ARBA" id="ARBA00022977"/>
    </source>
</evidence>
<dbReference type="Gene3D" id="3.20.20.70">
    <property type="entry name" value="Aldolase class I"/>
    <property type="match status" value="1"/>
</dbReference>
<dbReference type="PATRIC" id="fig|189381.9.peg.230"/>
<dbReference type="InterPro" id="IPR022998">
    <property type="entry name" value="ThiamineP_synth_TenI"/>
</dbReference>
<organism evidence="4 5">
    <name type="scientific">Rossellomorea marisflavi</name>
    <dbReference type="NCBI Taxonomy" id="189381"/>
    <lineage>
        <taxon>Bacteria</taxon>
        <taxon>Bacillati</taxon>
        <taxon>Bacillota</taxon>
        <taxon>Bacilli</taxon>
        <taxon>Bacillales</taxon>
        <taxon>Bacillaceae</taxon>
        <taxon>Rossellomorea</taxon>
    </lineage>
</organism>
<reference evidence="5" key="1">
    <citation type="submission" date="2016-01" db="EMBL/GenBank/DDBJ databases">
        <title>Whole genome sequencing of Bhargavaea cecembensis T14.</title>
        <authorList>
            <person name="Hong K.W."/>
        </authorList>
    </citation>
    <scope>NUCLEOTIDE SEQUENCE [LARGE SCALE GENOMIC DNA]</scope>
    <source>
        <strain evidence="5">M19</strain>
    </source>
</reference>
<dbReference type="InterPro" id="IPR013785">
    <property type="entry name" value="Aldolase_TIM"/>
</dbReference>
<name>A0A165J5F6_9BACI</name>
<dbReference type="OrthoDB" id="9815348at2"/>
<evidence type="ECO:0000313" key="4">
    <source>
        <dbReference type="EMBL" id="KZE45359.1"/>
    </source>
</evidence>
<dbReference type="PANTHER" id="PTHR20857">
    <property type="entry name" value="THIAMINE-PHOSPHATE PYROPHOSPHORYLASE"/>
    <property type="match status" value="1"/>
</dbReference>
<dbReference type="CDD" id="cd00564">
    <property type="entry name" value="TMP_TenI"/>
    <property type="match status" value="1"/>
</dbReference>
<evidence type="ECO:0000256" key="1">
    <source>
        <dbReference type="ARBA" id="ARBA00004948"/>
    </source>
</evidence>
<dbReference type="PANTHER" id="PTHR20857:SF22">
    <property type="entry name" value="THIAZOLE TAUTOMERASE"/>
    <property type="match status" value="1"/>
</dbReference>
<gene>
    <name evidence="4" type="ORF">AV649_03965</name>
</gene>
<dbReference type="GO" id="GO:0009228">
    <property type="term" value="P:thiamine biosynthetic process"/>
    <property type="evidence" value="ECO:0007669"/>
    <property type="project" value="UniProtKB-KW"/>
</dbReference>
<dbReference type="GO" id="GO:0005737">
    <property type="term" value="C:cytoplasm"/>
    <property type="evidence" value="ECO:0007669"/>
    <property type="project" value="TreeGrafter"/>
</dbReference>
<evidence type="ECO:0000259" key="3">
    <source>
        <dbReference type="Pfam" id="PF02581"/>
    </source>
</evidence>
<accession>A0A165J5F6</accession>
<dbReference type="RefSeq" id="WP_048003727.1">
    <property type="nucleotide sequence ID" value="NZ_CP047095.1"/>
</dbReference>
<dbReference type="GO" id="GO:0004789">
    <property type="term" value="F:thiamine-phosphate diphosphorylase activity"/>
    <property type="evidence" value="ECO:0007669"/>
    <property type="project" value="TreeGrafter"/>
</dbReference>
<comment type="pathway">
    <text evidence="1">Cofactor biosynthesis; thiamine diphosphate biosynthesis.</text>
</comment>
<feature type="domain" description="Thiamine phosphate synthase/TenI" evidence="3">
    <location>
        <begin position="20"/>
        <end position="182"/>
    </location>
</feature>
<sequence length="205" mass="21386">MAVSQPEFHIITSGKQSPREVVQICSLVHHLVDAIHLRENNWSSRCLYDTILALLSSGVPAEKLVVNDRVDIALLTGVERVQLGSRSVTPSEIKRMFPTIKIGISVHSPAEADAAGKTGADSILLGNIYHTGSKPGKTGIGVGAISKVKDEFPVVGIGGITPDNSAEVIRAGAAGIAVLSGVFLSTDPRGAAEDYRASLKGGGAR</sequence>
<protein>
    <recommendedName>
        <fullName evidence="3">Thiamine phosphate synthase/TenI domain-containing protein</fullName>
    </recommendedName>
</protein>
<dbReference type="SUPFAM" id="SSF51391">
    <property type="entry name" value="Thiamin phosphate synthase"/>
    <property type="match status" value="1"/>
</dbReference>